<dbReference type="PANTHER" id="PTHR23530:SF1">
    <property type="entry name" value="PERMEASE, MAJOR FACILITATOR SUPERFAMILY-RELATED"/>
    <property type="match status" value="1"/>
</dbReference>
<feature type="domain" description="Major facilitator superfamily (MFS) profile" evidence="6">
    <location>
        <begin position="1"/>
        <end position="398"/>
    </location>
</feature>
<evidence type="ECO:0000313" key="7">
    <source>
        <dbReference type="EMBL" id="SKB05689.1"/>
    </source>
</evidence>
<dbReference type="SUPFAM" id="SSF103473">
    <property type="entry name" value="MFS general substrate transporter"/>
    <property type="match status" value="1"/>
</dbReference>
<keyword evidence="2 5" id="KW-0812">Transmembrane</keyword>
<feature type="transmembrane region" description="Helical" evidence="5">
    <location>
        <begin position="285"/>
        <end position="304"/>
    </location>
</feature>
<accession>A0A1T4YV73</accession>
<evidence type="ECO:0000259" key="6">
    <source>
        <dbReference type="PROSITE" id="PS50850"/>
    </source>
</evidence>
<sequence length="403" mass="40686">MGVRGRFLLLLGLRWLATGLLMPVSLLLPLERGLTIAEIGIAMAAQGIVVIVMEVPSGALADSWGRRPVFIASGVAAIAAYALTLAAQSVLAFALAWGVSGLFRALDSGALESWFVDAENARGATSEVPSALATAGGVISAAIAIGSLISAGLLYVSPWSAGDSLAVPYVLAIAIVVVQIVAARLLMEPVARTEPTTAAAWRHTLATGVRVAFGRRLRLLTAAMLLCGVAVAGLEMLMPVRLAEFSTDTSAAGSVLGVVSSIAWGLAALGATVASRVLREVGPGVVAPVLAAAEALGLAVMAIAGGPVALVAGFWLCYLVHTSFGAAYNALVHDRVTEAHRATALSVTSMAFLGSASAGGVLLGIAAEELSAAWALAASSAVLLLAAVLVAGAARQRGVTVQR</sequence>
<feature type="transmembrane region" description="Helical" evidence="5">
    <location>
        <begin position="90"/>
        <end position="111"/>
    </location>
</feature>
<feature type="transmembrane region" description="Helical" evidence="5">
    <location>
        <begin position="7"/>
        <end position="28"/>
    </location>
</feature>
<reference evidence="8" key="1">
    <citation type="submission" date="2017-02" db="EMBL/GenBank/DDBJ databases">
        <authorList>
            <person name="Varghese N."/>
            <person name="Submissions S."/>
        </authorList>
    </citation>
    <scope>NUCLEOTIDE SEQUENCE [LARGE SCALE GENOMIC DNA]</scope>
    <source>
        <strain evidence="8">9H-4</strain>
    </source>
</reference>
<evidence type="ECO:0000256" key="2">
    <source>
        <dbReference type="ARBA" id="ARBA00022692"/>
    </source>
</evidence>
<dbReference type="EMBL" id="LT796768">
    <property type="protein sequence ID" value="SKB05689.1"/>
    <property type="molecule type" value="Genomic_DNA"/>
</dbReference>
<dbReference type="Pfam" id="PF07690">
    <property type="entry name" value="MFS_1"/>
    <property type="match status" value="1"/>
</dbReference>
<dbReference type="InterPro" id="IPR036259">
    <property type="entry name" value="MFS_trans_sf"/>
</dbReference>
<feature type="transmembrane region" description="Helical" evidence="5">
    <location>
        <begin position="372"/>
        <end position="394"/>
    </location>
</feature>
<dbReference type="Proteomes" id="UP000191040">
    <property type="component" value="Chromosome I"/>
</dbReference>
<dbReference type="InterPro" id="IPR053160">
    <property type="entry name" value="MFS_DHA3_Transporter"/>
</dbReference>
<gene>
    <name evidence="7" type="ORF">SAMN06295964_1033</name>
</gene>
<name>A0A1T4YV73_9ACTN</name>
<feature type="transmembrane region" description="Helical" evidence="5">
    <location>
        <begin position="167"/>
        <end position="187"/>
    </location>
</feature>
<comment type="subcellular location">
    <subcellularLocation>
        <location evidence="1">Cell membrane</location>
        <topology evidence="1">Multi-pass membrane protein</topology>
    </subcellularLocation>
</comment>
<feature type="transmembrane region" description="Helical" evidence="5">
    <location>
        <begin position="250"/>
        <end position="273"/>
    </location>
</feature>
<dbReference type="AlphaFoldDB" id="A0A1T4YV73"/>
<dbReference type="RefSeq" id="WP_078699159.1">
    <property type="nucleotide sequence ID" value="NZ_LT796768.1"/>
</dbReference>
<dbReference type="PROSITE" id="PS50850">
    <property type="entry name" value="MFS"/>
    <property type="match status" value="1"/>
</dbReference>
<evidence type="ECO:0000256" key="1">
    <source>
        <dbReference type="ARBA" id="ARBA00004651"/>
    </source>
</evidence>
<dbReference type="GO" id="GO:0005886">
    <property type="term" value="C:plasma membrane"/>
    <property type="evidence" value="ECO:0007669"/>
    <property type="project" value="UniProtKB-SubCell"/>
</dbReference>
<feature type="transmembrane region" description="Helical" evidence="5">
    <location>
        <begin position="310"/>
        <end position="332"/>
    </location>
</feature>
<dbReference type="InterPro" id="IPR020846">
    <property type="entry name" value="MFS_dom"/>
</dbReference>
<evidence type="ECO:0000313" key="8">
    <source>
        <dbReference type="Proteomes" id="UP000191040"/>
    </source>
</evidence>
<evidence type="ECO:0000256" key="3">
    <source>
        <dbReference type="ARBA" id="ARBA00022989"/>
    </source>
</evidence>
<dbReference type="Gene3D" id="1.20.1250.20">
    <property type="entry name" value="MFS general substrate transporter like domains"/>
    <property type="match status" value="1"/>
</dbReference>
<dbReference type="PROSITE" id="PS00216">
    <property type="entry name" value="SUGAR_TRANSPORT_1"/>
    <property type="match status" value="1"/>
</dbReference>
<keyword evidence="4 5" id="KW-0472">Membrane</keyword>
<evidence type="ECO:0000256" key="4">
    <source>
        <dbReference type="ARBA" id="ARBA00023136"/>
    </source>
</evidence>
<keyword evidence="3 5" id="KW-1133">Transmembrane helix</keyword>
<protein>
    <submittedName>
        <fullName evidence="7">Major Facilitator Superfamily protein</fullName>
    </submittedName>
</protein>
<dbReference type="OrthoDB" id="3513479at2"/>
<dbReference type="GO" id="GO:0022857">
    <property type="term" value="F:transmembrane transporter activity"/>
    <property type="evidence" value="ECO:0007669"/>
    <property type="project" value="InterPro"/>
</dbReference>
<dbReference type="InterPro" id="IPR005829">
    <property type="entry name" value="Sugar_transporter_CS"/>
</dbReference>
<proteinExistence type="predicted"/>
<dbReference type="PANTHER" id="PTHR23530">
    <property type="entry name" value="TRANSPORT PROTEIN-RELATED"/>
    <property type="match status" value="1"/>
</dbReference>
<feature type="transmembrane region" description="Helical" evidence="5">
    <location>
        <begin position="67"/>
        <end position="84"/>
    </location>
</feature>
<feature type="transmembrane region" description="Helical" evidence="5">
    <location>
        <begin position="132"/>
        <end position="155"/>
    </location>
</feature>
<keyword evidence="8" id="KW-1185">Reference proteome</keyword>
<organism evidence="7 8">
    <name type="scientific">Aeromicrobium choanae</name>
    <dbReference type="NCBI Taxonomy" id="1736691"/>
    <lineage>
        <taxon>Bacteria</taxon>
        <taxon>Bacillati</taxon>
        <taxon>Actinomycetota</taxon>
        <taxon>Actinomycetes</taxon>
        <taxon>Propionibacteriales</taxon>
        <taxon>Nocardioidaceae</taxon>
        <taxon>Aeromicrobium</taxon>
    </lineage>
</organism>
<dbReference type="InterPro" id="IPR011701">
    <property type="entry name" value="MFS"/>
</dbReference>
<feature type="transmembrane region" description="Helical" evidence="5">
    <location>
        <begin position="219"/>
        <end position="238"/>
    </location>
</feature>
<evidence type="ECO:0000256" key="5">
    <source>
        <dbReference type="SAM" id="Phobius"/>
    </source>
</evidence>
<feature type="transmembrane region" description="Helical" evidence="5">
    <location>
        <begin position="34"/>
        <end position="55"/>
    </location>
</feature>
<feature type="transmembrane region" description="Helical" evidence="5">
    <location>
        <begin position="344"/>
        <end position="366"/>
    </location>
</feature>